<dbReference type="AlphaFoldDB" id="A0A1N6Y6N3"/>
<proteinExistence type="inferred from homology"/>
<dbReference type="CDD" id="cd11386">
    <property type="entry name" value="MCP_signal"/>
    <property type="match status" value="1"/>
</dbReference>
<evidence type="ECO:0000256" key="4">
    <source>
        <dbReference type="SAM" id="Phobius"/>
    </source>
</evidence>
<evidence type="ECO:0000256" key="3">
    <source>
        <dbReference type="PROSITE-ProRule" id="PRU00284"/>
    </source>
</evidence>
<keyword evidence="4" id="KW-0812">Transmembrane</keyword>
<evidence type="ECO:0000259" key="5">
    <source>
        <dbReference type="PROSITE" id="PS50111"/>
    </source>
</evidence>
<keyword evidence="8" id="KW-1185">Reference proteome</keyword>
<dbReference type="Pfam" id="PF00672">
    <property type="entry name" value="HAMP"/>
    <property type="match status" value="1"/>
</dbReference>
<dbReference type="Gene3D" id="1.10.287.950">
    <property type="entry name" value="Methyl-accepting chemotaxis protein"/>
    <property type="match status" value="1"/>
</dbReference>
<feature type="transmembrane region" description="Helical" evidence="4">
    <location>
        <begin position="321"/>
        <end position="339"/>
    </location>
</feature>
<dbReference type="SMART" id="SM00283">
    <property type="entry name" value="MA"/>
    <property type="match status" value="1"/>
</dbReference>
<dbReference type="OrthoDB" id="243053at2"/>
<dbReference type="InterPro" id="IPR003660">
    <property type="entry name" value="HAMP_dom"/>
</dbReference>
<keyword evidence="4" id="KW-1133">Transmembrane helix</keyword>
<dbReference type="CDD" id="cd06225">
    <property type="entry name" value="HAMP"/>
    <property type="match status" value="1"/>
</dbReference>
<feature type="transmembrane region" description="Helical" evidence="4">
    <location>
        <begin position="21"/>
        <end position="40"/>
    </location>
</feature>
<dbReference type="Proteomes" id="UP000185669">
    <property type="component" value="Unassembled WGS sequence"/>
</dbReference>
<evidence type="ECO:0000256" key="2">
    <source>
        <dbReference type="ARBA" id="ARBA00029447"/>
    </source>
</evidence>
<dbReference type="GO" id="GO:0007165">
    <property type="term" value="P:signal transduction"/>
    <property type="evidence" value="ECO:0007669"/>
    <property type="project" value="UniProtKB-KW"/>
</dbReference>
<accession>A0A1N6Y6N3</accession>
<evidence type="ECO:0000259" key="6">
    <source>
        <dbReference type="PROSITE" id="PS50885"/>
    </source>
</evidence>
<organism evidence="7 8">
    <name type="scientific">Halanaerobium kushneri</name>
    <dbReference type="NCBI Taxonomy" id="56779"/>
    <lineage>
        <taxon>Bacteria</taxon>
        <taxon>Bacillati</taxon>
        <taxon>Bacillota</taxon>
        <taxon>Clostridia</taxon>
        <taxon>Halanaerobiales</taxon>
        <taxon>Halanaerobiaceae</taxon>
        <taxon>Halanaerobium</taxon>
    </lineage>
</organism>
<keyword evidence="1 3" id="KW-0807">Transducer</keyword>
<dbReference type="InterPro" id="IPR004089">
    <property type="entry name" value="MCPsignal_dom"/>
</dbReference>
<evidence type="ECO:0000313" key="8">
    <source>
        <dbReference type="Proteomes" id="UP000185669"/>
    </source>
</evidence>
<comment type="similarity">
    <text evidence="2">Belongs to the methyl-accepting chemotaxis (MCP) protein family.</text>
</comment>
<dbReference type="PANTHER" id="PTHR32089">
    <property type="entry name" value="METHYL-ACCEPTING CHEMOTAXIS PROTEIN MCPB"/>
    <property type="match status" value="1"/>
</dbReference>
<dbReference type="PROSITE" id="PS50885">
    <property type="entry name" value="HAMP"/>
    <property type="match status" value="1"/>
</dbReference>
<dbReference type="PANTHER" id="PTHR32089:SF112">
    <property type="entry name" value="LYSOZYME-LIKE PROTEIN-RELATED"/>
    <property type="match status" value="1"/>
</dbReference>
<dbReference type="SUPFAM" id="SSF58104">
    <property type="entry name" value="Methyl-accepting chemotaxis protein (MCP) signaling domain"/>
    <property type="match status" value="1"/>
</dbReference>
<keyword evidence="4" id="KW-0472">Membrane</keyword>
<dbReference type="STRING" id="56779.SAMN05421834_11363"/>
<dbReference type="GO" id="GO:0016020">
    <property type="term" value="C:membrane"/>
    <property type="evidence" value="ECO:0007669"/>
    <property type="project" value="InterPro"/>
</dbReference>
<dbReference type="CDD" id="cd18774">
    <property type="entry name" value="PDC2_HK_sensor"/>
    <property type="match status" value="1"/>
</dbReference>
<evidence type="ECO:0000256" key="1">
    <source>
        <dbReference type="ARBA" id="ARBA00023224"/>
    </source>
</evidence>
<sequence length="699" mass="75353">MVITKTKENKSGFSLSLNYKLIFIMLAISLIPITLLGYVITNQSSEALREANFNQLDSIRTNKANQIETFYNDIKGDVEVLSRTPIIIDAFNNFNNAFSSGGSEGVMYQIFIEQFGPYFNTYAEENNYNDIFLINPEGDIIFSQSQNSDLAQNLTKGDLADSNLAEAYKQAIQGKVSLVDYQYYAPVNSPAQFVAAPILESEKIIGVAVLQISTQPINRIMGGVSGLGESGETYLVGEERLMRSNSRFTDSNEILKKEINTLAVNQALAGNEGSQIIKDYRGVEVLSSYSNLDIKEIDWAIIAEIDKNEAFAEINSMNNNTLIIILIIALLVIVIAYFFSSKITRPIAQAVEMAEEISSGNLAVDKIKIKSNDEIGTLAVSLNKMLDNLKLIIENVSDIAAGLSVSSQELSASGEEVAVSADQVGDSIQQVASGAEEQSAQVEEASSIINQLIDQISKINSISVDMNSQADTVMNSIENGSSSINNSVVQIEKVKDNSAEVSSGINDLGKLSAKIGEIVQLINGIAEQTNLLALNAAIEAARAGEAGRGFSVVADEIRELAEESSNATDQIGSLIKEIQTGVENAVAKMNTTEKVVNNSVNAIDETGDSFSKINQAAAELRRLIEIISKKAEQVNQNSELVDSTISEIASVSEEAASNSEEVAAASEEQSASTAEIVNAADQLSDMADELKKAIDQFNL</sequence>
<dbReference type="PROSITE" id="PS50111">
    <property type="entry name" value="CHEMOTAXIS_TRANSDUC_2"/>
    <property type="match status" value="1"/>
</dbReference>
<dbReference type="SMART" id="SM00304">
    <property type="entry name" value="HAMP"/>
    <property type="match status" value="1"/>
</dbReference>
<feature type="domain" description="HAMP" evidence="6">
    <location>
        <begin position="341"/>
        <end position="394"/>
    </location>
</feature>
<gene>
    <name evidence="7" type="ORF">SAMN05421834_11363</name>
</gene>
<dbReference type="Gene3D" id="6.10.340.10">
    <property type="match status" value="1"/>
</dbReference>
<evidence type="ECO:0000313" key="7">
    <source>
        <dbReference type="EMBL" id="SIR10305.1"/>
    </source>
</evidence>
<dbReference type="EMBL" id="FTNC01000013">
    <property type="protein sequence ID" value="SIR10305.1"/>
    <property type="molecule type" value="Genomic_DNA"/>
</dbReference>
<name>A0A1N6Y6N3_9FIRM</name>
<protein>
    <submittedName>
        <fullName evidence="7">Methyl-accepting chemotaxis protein</fullName>
    </submittedName>
</protein>
<feature type="domain" description="Methyl-accepting transducer" evidence="5">
    <location>
        <begin position="413"/>
        <end position="663"/>
    </location>
</feature>
<reference evidence="8" key="1">
    <citation type="submission" date="2017-01" db="EMBL/GenBank/DDBJ databases">
        <authorList>
            <person name="Varghese N."/>
            <person name="Submissions S."/>
        </authorList>
    </citation>
    <scope>NUCLEOTIDE SEQUENCE [LARGE SCALE GENOMIC DNA]</scope>
    <source>
        <strain evidence="8">ATCC 700103</strain>
    </source>
</reference>
<dbReference type="Pfam" id="PF00015">
    <property type="entry name" value="MCPsignal"/>
    <property type="match status" value="1"/>
</dbReference>
<dbReference type="Gene3D" id="3.30.450.20">
    <property type="entry name" value="PAS domain"/>
    <property type="match status" value="1"/>
</dbReference>